<protein>
    <submittedName>
        <fullName evidence="2">Alpha/beta hydrolase</fullName>
    </submittedName>
</protein>
<keyword evidence="2" id="KW-0378">Hydrolase</keyword>
<dbReference type="InterPro" id="IPR029058">
    <property type="entry name" value="AB_hydrolase_fold"/>
</dbReference>
<keyword evidence="1" id="KW-1133">Transmembrane helix</keyword>
<dbReference type="RefSeq" id="WP_176975777.1">
    <property type="nucleotide sequence ID" value="NZ_JABZEO010000004.1"/>
</dbReference>
<sequence length="399" mass="44405">MIPRIKSRFLWGAGLAAGVLIGAALYVYFVGTRTALEQAEAFVLRRMTVSQLSEQGVFRFFYATNRAPVDDMGPIESRFGSERGDALSFGAFETKIQPTLGLGMLINPSDWFLNEEIQLQSVQALAPEQLVEALRTQVEASPHRSLLVVVQGFREAYPSALRKTAFLAHVLDIDTPVLLFDWPGDQGSSLRGYRRAREVAQASGADLAATLELVLREVRPSRLWLMANSMGGQVVVDAFHKLYQDADFSDAATEIENVVLTAADVDHTDFNERFKDEIKALASNVTVYVSSNDRALLVSRLINRGLRLGESTLDPANPSQAEQADSLSALIEPGDERLVLVDVTPVNRTRNFHNFSLETPEFFDDLFLRLTGTELPQTRELYFLETPAGKRYFVLTRGR</sequence>
<dbReference type="PANTHER" id="PTHR36513">
    <property type="entry name" value="ABC TRANSMEMBRANE TYPE-1 DOMAIN-CONTAINING PROTEIN"/>
    <property type="match status" value="1"/>
</dbReference>
<evidence type="ECO:0000313" key="3">
    <source>
        <dbReference type="Proteomes" id="UP000592294"/>
    </source>
</evidence>
<proteinExistence type="predicted"/>
<keyword evidence="1" id="KW-0472">Membrane</keyword>
<gene>
    <name evidence="2" type="ORF">HW932_06975</name>
</gene>
<keyword evidence="1" id="KW-0812">Transmembrane</keyword>
<organism evidence="2 3">
    <name type="scientific">Allochromatium humboldtianum</name>
    <dbReference type="NCBI Taxonomy" id="504901"/>
    <lineage>
        <taxon>Bacteria</taxon>
        <taxon>Pseudomonadati</taxon>
        <taxon>Pseudomonadota</taxon>
        <taxon>Gammaproteobacteria</taxon>
        <taxon>Chromatiales</taxon>
        <taxon>Chromatiaceae</taxon>
        <taxon>Allochromatium</taxon>
    </lineage>
</organism>
<dbReference type="EMBL" id="JABZEO010000004">
    <property type="protein sequence ID" value="NVZ09001.1"/>
    <property type="molecule type" value="Genomic_DNA"/>
</dbReference>
<name>A0A850RHC8_9GAMM</name>
<dbReference type="GO" id="GO:0016787">
    <property type="term" value="F:hydrolase activity"/>
    <property type="evidence" value="ECO:0007669"/>
    <property type="project" value="UniProtKB-KW"/>
</dbReference>
<comment type="caution">
    <text evidence="2">The sequence shown here is derived from an EMBL/GenBank/DDBJ whole genome shotgun (WGS) entry which is preliminary data.</text>
</comment>
<reference evidence="2 3" key="1">
    <citation type="submission" date="2020-06" db="EMBL/GenBank/DDBJ databases">
        <title>Whole-genome sequence of Allochromatium humboldtianum DSM 21881, type strain.</title>
        <authorList>
            <person name="Kyndt J.A."/>
            <person name="Meyer T.E."/>
        </authorList>
    </citation>
    <scope>NUCLEOTIDE SEQUENCE [LARGE SCALE GENOMIC DNA]</scope>
    <source>
        <strain evidence="2 3">DSM 21881</strain>
    </source>
</reference>
<keyword evidence="3" id="KW-1185">Reference proteome</keyword>
<feature type="transmembrane region" description="Helical" evidence="1">
    <location>
        <begin position="9"/>
        <end position="29"/>
    </location>
</feature>
<dbReference type="SUPFAM" id="SSF53474">
    <property type="entry name" value="alpha/beta-Hydrolases"/>
    <property type="match status" value="1"/>
</dbReference>
<dbReference type="Pfam" id="PF05990">
    <property type="entry name" value="DUF900"/>
    <property type="match status" value="1"/>
</dbReference>
<dbReference type="Gene3D" id="3.40.50.1820">
    <property type="entry name" value="alpha/beta hydrolase"/>
    <property type="match status" value="1"/>
</dbReference>
<evidence type="ECO:0000313" key="2">
    <source>
        <dbReference type="EMBL" id="NVZ09001.1"/>
    </source>
</evidence>
<dbReference type="AlphaFoldDB" id="A0A850RHC8"/>
<dbReference type="PANTHER" id="PTHR36513:SF1">
    <property type="entry name" value="TRANSMEMBRANE PROTEIN"/>
    <property type="match status" value="1"/>
</dbReference>
<accession>A0A850RHC8</accession>
<dbReference type="Proteomes" id="UP000592294">
    <property type="component" value="Unassembled WGS sequence"/>
</dbReference>
<dbReference type="InterPro" id="IPR010297">
    <property type="entry name" value="DUF900_hydrolase"/>
</dbReference>
<evidence type="ECO:0000256" key="1">
    <source>
        <dbReference type="SAM" id="Phobius"/>
    </source>
</evidence>